<evidence type="ECO:0000313" key="1">
    <source>
        <dbReference type="EMBL" id="GAA1806243.1"/>
    </source>
</evidence>
<reference evidence="2" key="1">
    <citation type="journal article" date="2019" name="Int. J. Syst. Evol. Microbiol.">
        <title>The Global Catalogue of Microorganisms (GCM) 10K type strain sequencing project: providing services to taxonomists for standard genome sequencing and annotation.</title>
        <authorList>
            <consortium name="The Broad Institute Genomics Platform"/>
            <consortium name="The Broad Institute Genome Sequencing Center for Infectious Disease"/>
            <person name="Wu L."/>
            <person name="Ma J."/>
        </authorList>
    </citation>
    <scope>NUCLEOTIDE SEQUENCE [LARGE SCALE GENOMIC DNA]</scope>
    <source>
        <strain evidence="2">JCM 13250</strain>
    </source>
</reference>
<proteinExistence type="predicted"/>
<sequence length="80" mass="8390">MSAACLGDGSITLTALDDQGRPTGVRVSTDCDVRLMGGEFSGNGWGDGPFWIMPSLSGAVTAWEVFVTESKARRPDPTPS</sequence>
<keyword evidence="2" id="KW-1185">Reference proteome</keyword>
<protein>
    <submittedName>
        <fullName evidence="1">Uncharacterized protein</fullName>
    </submittedName>
</protein>
<name>A0ABP4YDA9_9ACTN</name>
<accession>A0ABP4YDA9</accession>
<dbReference type="EMBL" id="BAAALT010000083">
    <property type="protein sequence ID" value="GAA1806243.1"/>
    <property type="molecule type" value="Genomic_DNA"/>
</dbReference>
<dbReference type="Proteomes" id="UP001500218">
    <property type="component" value="Unassembled WGS sequence"/>
</dbReference>
<gene>
    <name evidence="1" type="ORF">GCM10009682_30180</name>
</gene>
<evidence type="ECO:0000313" key="2">
    <source>
        <dbReference type="Proteomes" id="UP001500218"/>
    </source>
</evidence>
<comment type="caution">
    <text evidence="1">The sequence shown here is derived from an EMBL/GenBank/DDBJ whole genome shotgun (WGS) entry which is preliminary data.</text>
</comment>
<organism evidence="1 2">
    <name type="scientific">Luedemannella flava</name>
    <dbReference type="NCBI Taxonomy" id="349316"/>
    <lineage>
        <taxon>Bacteria</taxon>
        <taxon>Bacillati</taxon>
        <taxon>Actinomycetota</taxon>
        <taxon>Actinomycetes</taxon>
        <taxon>Micromonosporales</taxon>
        <taxon>Micromonosporaceae</taxon>
        <taxon>Luedemannella</taxon>
    </lineage>
</organism>